<evidence type="ECO:0000313" key="1">
    <source>
        <dbReference type="EMBL" id="MDG4698965.1"/>
    </source>
</evidence>
<dbReference type="Proteomes" id="UP001156701">
    <property type="component" value="Unassembled WGS sequence"/>
</dbReference>
<gene>
    <name evidence="1" type="ORF">P7V44_22360</name>
</gene>
<proteinExistence type="predicted"/>
<name>A0AA42FS05_9GAMM</name>
<accession>A0AA42FS05</accession>
<dbReference type="AlphaFoldDB" id="A0AA42FS05"/>
<dbReference type="EMBL" id="JARRYG010000049">
    <property type="protein sequence ID" value="MDG4698965.1"/>
    <property type="molecule type" value="Genomic_DNA"/>
</dbReference>
<dbReference type="RefSeq" id="WP_278030809.1">
    <property type="nucleotide sequence ID" value="NZ_JARRYG010000049.1"/>
</dbReference>
<comment type="caution">
    <text evidence="1">The sequence shown here is derived from an EMBL/GenBank/DDBJ whole genome shotgun (WGS) entry which is preliminary data.</text>
</comment>
<protein>
    <submittedName>
        <fullName evidence="1">Uncharacterized protein</fullName>
    </submittedName>
</protein>
<reference evidence="1" key="1">
    <citation type="submission" date="2023-03" db="EMBL/GenBank/DDBJ databases">
        <title>a new species belonging to Providencia genus.</title>
        <authorList>
            <person name="Yang W."/>
            <person name="Hu F."/>
            <person name="Shen S."/>
            <person name="Ding L."/>
            <person name="Yin D."/>
        </authorList>
    </citation>
    <scope>NUCLEOTIDE SEQUENCE</scope>
    <source>
        <strain evidence="1">CRE-3FA-0001</strain>
    </source>
</reference>
<sequence>MTPQEMENGRRAIARECKQELEDSMPLNDVKRKSILSKYLNKFTTWLSPDQLKKTTVNIWLSVYVEKLHKEEKHG</sequence>
<evidence type="ECO:0000313" key="2">
    <source>
        <dbReference type="Proteomes" id="UP001156701"/>
    </source>
</evidence>
<organism evidence="1 2">
    <name type="scientific">Providencia huashanensis</name>
    <dbReference type="NCBI Taxonomy" id="3037798"/>
    <lineage>
        <taxon>Bacteria</taxon>
        <taxon>Pseudomonadati</taxon>
        <taxon>Pseudomonadota</taxon>
        <taxon>Gammaproteobacteria</taxon>
        <taxon>Enterobacterales</taxon>
        <taxon>Morganellaceae</taxon>
        <taxon>Providencia</taxon>
    </lineage>
</organism>